<sequence>MEESLTVMPTLPLPLVELILAFAPHTYPRSTTYLALARVLPPSHVPQAYTSIFTRANSAPGMDLVDMLLENDQSHASFFDANDAFLGLDSCKQPQPQPQCKSVSGRAEILGKVEQYLLQRPPTQALVQIAQHCCRMGDWKVIDRVWPDKGIRMTRHLSETLLASASEAGNVDVFQALCFAMGVSHQAKPARHLLLAACNGHAAFIQFLLQDQVLGLDGLDMFYIIQLACVGGHVAVLDMVMHERAGELLSEEAWRYAAEYNWVHVLDWLRQKQVAEPIGEAFGWVDWASKNGHLGVLDWFYENTDRTHYTPAAVEWASEEGRLDVIEWWLFKTDLVFKFSPGATWQAHKRGHTLVSRFWDQCEPYAILISPDSQLTDAQVALVPRDAPTLASFGRLDLMLRFDLVKFSEVDASDRFSVKCLLSTMEHAALFGHIHILEHLLNVNYNVAHDFMSDAAGLFISAALPGDRVNVVQWLVARFPDADECFDWSSPLVELVELEARCMLEWMYRTRRCKPPVLVDVVRAACRVGDVEMLNLLFAKGLDVDALNEDDSALIVASRQGHVAVLQWWVSNKLPIPRSTRPVDYASQAGQRIVLDWWLNDSESEFWWSEAAIRWAVAKGQAKVVQWWLKSGLVKDSDLLELLQSGLSPTTL</sequence>
<evidence type="ECO:0008006" key="3">
    <source>
        <dbReference type="Google" id="ProtNLM"/>
    </source>
</evidence>
<keyword evidence="2" id="KW-1185">Reference proteome</keyword>
<protein>
    <recommendedName>
        <fullName evidence="3">Ankyrin repeat-containing domain protein</fullName>
    </recommendedName>
</protein>
<reference evidence="1 2" key="1">
    <citation type="submission" date="2016-07" db="EMBL/GenBank/DDBJ databases">
        <title>Pervasive Adenine N6-methylation of Active Genes in Fungi.</title>
        <authorList>
            <consortium name="DOE Joint Genome Institute"/>
            <person name="Mondo S.J."/>
            <person name="Dannebaum R.O."/>
            <person name="Kuo R.C."/>
            <person name="Labutti K."/>
            <person name="Haridas S."/>
            <person name="Kuo A."/>
            <person name="Salamov A."/>
            <person name="Ahrendt S.R."/>
            <person name="Lipzen A."/>
            <person name="Sullivan W."/>
            <person name="Andreopoulos W.B."/>
            <person name="Clum A."/>
            <person name="Lindquist E."/>
            <person name="Daum C."/>
            <person name="Ramamoorthy G.K."/>
            <person name="Gryganskyi A."/>
            <person name="Culley D."/>
            <person name="Magnuson J.K."/>
            <person name="James T.Y."/>
            <person name="O'Malley M.A."/>
            <person name="Stajich J.E."/>
            <person name="Spatafora J.W."/>
            <person name="Visel A."/>
            <person name="Grigoriev I.V."/>
        </authorList>
    </citation>
    <scope>NUCLEOTIDE SEQUENCE [LARGE SCALE GENOMIC DNA]</scope>
    <source>
        <strain evidence="1 2">PL171</strain>
    </source>
</reference>
<comment type="caution">
    <text evidence="1">The sequence shown here is derived from an EMBL/GenBank/DDBJ whole genome shotgun (WGS) entry which is preliminary data.</text>
</comment>
<dbReference type="OrthoDB" id="4772757at2759"/>
<dbReference type="SUPFAM" id="SSF140860">
    <property type="entry name" value="Pseudo ankyrin repeat-like"/>
    <property type="match status" value="1"/>
</dbReference>
<dbReference type="InterPro" id="IPR002110">
    <property type="entry name" value="Ankyrin_rpt"/>
</dbReference>
<dbReference type="PANTHER" id="PTHR46586:SF3">
    <property type="entry name" value="ANKYRIN REPEAT-CONTAINING PROTEIN"/>
    <property type="match status" value="1"/>
</dbReference>
<dbReference type="Gene3D" id="1.25.40.20">
    <property type="entry name" value="Ankyrin repeat-containing domain"/>
    <property type="match status" value="2"/>
</dbReference>
<dbReference type="Proteomes" id="UP000193411">
    <property type="component" value="Unassembled WGS sequence"/>
</dbReference>
<accession>A0A1Y2HT34</accession>
<organism evidence="1 2">
    <name type="scientific">Catenaria anguillulae PL171</name>
    <dbReference type="NCBI Taxonomy" id="765915"/>
    <lineage>
        <taxon>Eukaryota</taxon>
        <taxon>Fungi</taxon>
        <taxon>Fungi incertae sedis</taxon>
        <taxon>Blastocladiomycota</taxon>
        <taxon>Blastocladiomycetes</taxon>
        <taxon>Blastocladiales</taxon>
        <taxon>Catenariaceae</taxon>
        <taxon>Catenaria</taxon>
    </lineage>
</organism>
<dbReference type="EMBL" id="MCFL01000011">
    <property type="protein sequence ID" value="ORZ37760.1"/>
    <property type="molecule type" value="Genomic_DNA"/>
</dbReference>
<name>A0A1Y2HT34_9FUNG</name>
<dbReference type="Pfam" id="PF13637">
    <property type="entry name" value="Ank_4"/>
    <property type="match status" value="1"/>
</dbReference>
<dbReference type="PANTHER" id="PTHR46586">
    <property type="entry name" value="ANKYRIN REPEAT-CONTAINING PROTEIN"/>
    <property type="match status" value="1"/>
</dbReference>
<proteinExistence type="predicted"/>
<dbReference type="InterPro" id="IPR036770">
    <property type="entry name" value="Ankyrin_rpt-contain_sf"/>
</dbReference>
<dbReference type="InterPro" id="IPR052050">
    <property type="entry name" value="SecEffector_AnkRepeat"/>
</dbReference>
<gene>
    <name evidence="1" type="ORF">BCR44DRAFT_1497790</name>
</gene>
<dbReference type="AlphaFoldDB" id="A0A1Y2HT34"/>
<evidence type="ECO:0000313" key="1">
    <source>
        <dbReference type="EMBL" id="ORZ37760.1"/>
    </source>
</evidence>
<evidence type="ECO:0000313" key="2">
    <source>
        <dbReference type="Proteomes" id="UP000193411"/>
    </source>
</evidence>
<dbReference type="SUPFAM" id="SSF48403">
    <property type="entry name" value="Ankyrin repeat"/>
    <property type="match status" value="2"/>
</dbReference>